<proteinExistence type="predicted"/>
<sequence>ATATILLSPNKKFFSCAFAAVTSPQIVVMEQLTSFRGHISQNHPNVIIARNSKLEDKMGQCFIFGKKHLEMANTEMIPMSALVPVFEIMSIYLFPYSQENHNYMVFSIIMIPIEHDNEFFPLFQITSK</sequence>
<gene>
    <name evidence="1" type="ORF">GMARGA_LOCUS31615</name>
</gene>
<feature type="non-terminal residue" evidence="1">
    <location>
        <position position="128"/>
    </location>
</feature>
<name>A0ABN7WJ47_GIGMA</name>
<evidence type="ECO:0000313" key="2">
    <source>
        <dbReference type="Proteomes" id="UP000789901"/>
    </source>
</evidence>
<accession>A0ABN7WJ47</accession>
<dbReference type="Proteomes" id="UP000789901">
    <property type="component" value="Unassembled WGS sequence"/>
</dbReference>
<keyword evidence="2" id="KW-1185">Reference proteome</keyword>
<organism evidence="1 2">
    <name type="scientific">Gigaspora margarita</name>
    <dbReference type="NCBI Taxonomy" id="4874"/>
    <lineage>
        <taxon>Eukaryota</taxon>
        <taxon>Fungi</taxon>
        <taxon>Fungi incertae sedis</taxon>
        <taxon>Mucoromycota</taxon>
        <taxon>Glomeromycotina</taxon>
        <taxon>Glomeromycetes</taxon>
        <taxon>Diversisporales</taxon>
        <taxon>Gigasporaceae</taxon>
        <taxon>Gigaspora</taxon>
    </lineage>
</organism>
<evidence type="ECO:0000313" key="1">
    <source>
        <dbReference type="EMBL" id="CAG8833556.1"/>
    </source>
</evidence>
<feature type="non-terminal residue" evidence="1">
    <location>
        <position position="1"/>
    </location>
</feature>
<reference evidence="1 2" key="1">
    <citation type="submission" date="2021-06" db="EMBL/GenBank/DDBJ databases">
        <authorList>
            <person name="Kallberg Y."/>
            <person name="Tangrot J."/>
            <person name="Rosling A."/>
        </authorList>
    </citation>
    <scope>NUCLEOTIDE SEQUENCE [LARGE SCALE GENOMIC DNA]</scope>
    <source>
        <strain evidence="1 2">120-4 pot B 10/14</strain>
    </source>
</reference>
<dbReference type="EMBL" id="CAJVQB010047629">
    <property type="protein sequence ID" value="CAG8833556.1"/>
    <property type="molecule type" value="Genomic_DNA"/>
</dbReference>
<comment type="caution">
    <text evidence="1">The sequence shown here is derived from an EMBL/GenBank/DDBJ whole genome shotgun (WGS) entry which is preliminary data.</text>
</comment>
<protein>
    <submittedName>
        <fullName evidence="1">29577_t:CDS:1</fullName>
    </submittedName>
</protein>